<evidence type="ECO:0000313" key="4">
    <source>
        <dbReference type="Proteomes" id="UP000305939"/>
    </source>
</evidence>
<dbReference type="SUPFAM" id="SSF48208">
    <property type="entry name" value="Six-hairpin glycosidases"/>
    <property type="match status" value="1"/>
</dbReference>
<proteinExistence type="predicted"/>
<dbReference type="Proteomes" id="UP000305939">
    <property type="component" value="Unassembled WGS sequence"/>
</dbReference>
<protein>
    <submittedName>
        <fullName evidence="3">Glycogen debranching protein</fullName>
    </submittedName>
</protein>
<dbReference type="InterPro" id="IPR008928">
    <property type="entry name" value="6-hairpin_glycosidase_sf"/>
</dbReference>
<evidence type="ECO:0000259" key="2">
    <source>
        <dbReference type="Pfam" id="PF14742"/>
    </source>
</evidence>
<feature type="chain" id="PRO_5020992715" evidence="1">
    <location>
        <begin position="22"/>
        <end position="802"/>
    </location>
</feature>
<dbReference type="GO" id="GO:0005975">
    <property type="term" value="P:carbohydrate metabolic process"/>
    <property type="evidence" value="ECO:0007669"/>
    <property type="project" value="InterPro"/>
</dbReference>
<keyword evidence="4" id="KW-1185">Reference proteome</keyword>
<feature type="signal peptide" evidence="1">
    <location>
        <begin position="1"/>
        <end position="21"/>
    </location>
</feature>
<dbReference type="OrthoDB" id="49490at2"/>
<dbReference type="InterPro" id="IPR012341">
    <property type="entry name" value="6hp_glycosidase-like_sf"/>
</dbReference>
<keyword evidence="1" id="KW-0732">Signal</keyword>
<evidence type="ECO:0000313" key="3">
    <source>
        <dbReference type="EMBL" id="THD67768.1"/>
    </source>
</evidence>
<dbReference type="InterPro" id="IPR032856">
    <property type="entry name" value="GDE_N_bis"/>
</dbReference>
<reference evidence="3 4" key="1">
    <citation type="submission" date="2019-04" db="EMBL/GenBank/DDBJ databases">
        <title>Draft genome sequence of Robertkochia marina CC-AMO-30D.</title>
        <authorList>
            <person name="Hameed A."/>
            <person name="Lin S.-Y."/>
            <person name="Shahina M."/>
            <person name="Lai W.-A."/>
            <person name="Young C.-C."/>
        </authorList>
    </citation>
    <scope>NUCLEOTIDE SEQUENCE [LARGE SCALE GENOMIC DNA]</scope>
    <source>
        <strain evidence="3 4">CC-AMO-30D</strain>
    </source>
</reference>
<gene>
    <name evidence="3" type="ORF">E7Z59_08950</name>
</gene>
<dbReference type="PROSITE" id="PS51257">
    <property type="entry name" value="PROKAR_LIPOPROTEIN"/>
    <property type="match status" value="1"/>
</dbReference>
<dbReference type="RefSeq" id="WP_136335973.1">
    <property type="nucleotide sequence ID" value="NZ_QXMP01000021.1"/>
</dbReference>
<accession>A0A4S3M0Q9</accession>
<organism evidence="3 4">
    <name type="scientific">Robertkochia marina</name>
    <dbReference type="NCBI Taxonomy" id="1227945"/>
    <lineage>
        <taxon>Bacteria</taxon>
        <taxon>Pseudomonadati</taxon>
        <taxon>Bacteroidota</taxon>
        <taxon>Flavobacteriia</taxon>
        <taxon>Flavobacteriales</taxon>
        <taxon>Flavobacteriaceae</taxon>
        <taxon>Robertkochia</taxon>
    </lineage>
</organism>
<sequence>MKTCITSIVFLLLFTACSSDSFSPTMSSVISGTEKISGDPDYLQTPYVTAGNRFYLVGHQDGSFPELGWHIPGEMGGLWNHPMKMLDGFDVRISANNTNTRLTKATAFTNYPFANAHTFELTAQHLKIVRRQFIPDDTEGLVLEYTITNTDSKPVKFQLEFSANSDIRPTWLGERTGLKDGEDIAKIDKAKNIIIINDTTASSSVAITSSLAPVKQVISESTHPGIGTSVSSVFELELEGEEQLPIRFFIAGSLRSPIEAENTLISLSKNWPALLNQKKMRYDALEDISKLTIPDKKLEQAFRWLKYNCDWLVRKVPGIGTGIGAGIPDYPWWFGVDSEYALQGYMMIGQRETVYKTIQLLDSISEAVNGNGRIVHEVSTNGAVFNEGNINETPQFVTLIRRIYDWSADEAFARSYFPTIKKGLQWLETATDKDGNGFPDGFGMMEIHGLDSEMIDVAVYTQQAYTDAAYLAKVLGEDDLAEEYNRKAGLLKESINERFWSEDFESYADFIGTDEQALRLIEDAIVRADTLNKPWAIEELEQTRKMIQNNPSDHSRPFVMHHNWVVNTPMETGIAPEEKAIKALNTAKRFVNPFGVFVTGIDRDESAGSDSSSFKGSKVFSYTGAVMTLPTGVQAIAENNYGRPDEALDYLKRMTRSFSYAFPGSIYEVSPDYGMMTQAWTIYSYAVPIISQFFGLSPEAATNTLLLKPQMPSSWPEARLENVPVADGTITMSYKKENGMMSYTAEHDLKTWNLKIILPKTRYLQPTFEKDKISLSENDSQWILETERKKVTFSASLREPAE</sequence>
<dbReference type="AlphaFoldDB" id="A0A4S3M0Q9"/>
<dbReference type="EMBL" id="SSMC01000002">
    <property type="protein sequence ID" value="THD67768.1"/>
    <property type="molecule type" value="Genomic_DNA"/>
</dbReference>
<name>A0A4S3M0Q9_9FLAO</name>
<dbReference type="Gene3D" id="1.50.10.10">
    <property type="match status" value="1"/>
</dbReference>
<dbReference type="Pfam" id="PF14742">
    <property type="entry name" value="GDE_N_bis"/>
    <property type="match status" value="1"/>
</dbReference>
<feature type="domain" description="Putative glycogen debranching enzyme N-terminal" evidence="2">
    <location>
        <begin position="93"/>
        <end position="167"/>
    </location>
</feature>
<comment type="caution">
    <text evidence="3">The sequence shown here is derived from an EMBL/GenBank/DDBJ whole genome shotgun (WGS) entry which is preliminary data.</text>
</comment>
<evidence type="ECO:0000256" key="1">
    <source>
        <dbReference type="SAM" id="SignalP"/>
    </source>
</evidence>